<organism evidence="3 4">
    <name type="scientific">Bdellovibrio bacteriovorus</name>
    <dbReference type="NCBI Taxonomy" id="959"/>
    <lineage>
        <taxon>Bacteria</taxon>
        <taxon>Pseudomonadati</taxon>
        <taxon>Bdellovibrionota</taxon>
        <taxon>Bdellovibrionia</taxon>
        <taxon>Bdellovibrionales</taxon>
        <taxon>Pseudobdellovibrionaceae</taxon>
        <taxon>Bdellovibrio</taxon>
    </lineage>
</organism>
<name>A0A150WNM9_BDEBC</name>
<dbReference type="SUPFAM" id="SSF50685">
    <property type="entry name" value="Barwin-like endoglucanases"/>
    <property type="match status" value="1"/>
</dbReference>
<evidence type="ECO:0008006" key="5">
    <source>
        <dbReference type="Google" id="ProtNLM"/>
    </source>
</evidence>
<dbReference type="EMBL" id="LUKE01000001">
    <property type="protein sequence ID" value="KYG66113.1"/>
    <property type="molecule type" value="Genomic_DNA"/>
</dbReference>
<feature type="compositionally biased region" description="Basic and acidic residues" evidence="1">
    <location>
        <begin position="116"/>
        <end position="137"/>
    </location>
</feature>
<dbReference type="Proteomes" id="UP000075320">
    <property type="component" value="Unassembled WGS sequence"/>
</dbReference>
<evidence type="ECO:0000313" key="4">
    <source>
        <dbReference type="Proteomes" id="UP000075320"/>
    </source>
</evidence>
<evidence type="ECO:0000256" key="1">
    <source>
        <dbReference type="SAM" id="MobiDB-lite"/>
    </source>
</evidence>
<feature type="compositionally biased region" description="Basic and acidic residues" evidence="1">
    <location>
        <begin position="77"/>
        <end position="109"/>
    </location>
</feature>
<sequence>MKARNTYSKGLIAILLLCSVACSKGFQALPSQSNERSASEHSVIPDGGPWQFSDQEEAADQAAENAPVQESTVAENKTAEQPKVEQNSNDKEVEKQETVKPKTERDPSKKTSRVAKPTEEKEDSEKPVAKAEAEKSDFTGPGRLKPTIYYFPVFNEDESKCEKDTMMHASGGKELLKVCEKTAKECGLQGSCAIVQDGVTRSFNVLGARNGQDRFFEIKDSCKYGFGVENACLDPFYTLAADLSLYEPGQVIYIPGVVGMELPDGSKHSGYFVIRDRGRGVTGTGRFDFFSGMMAWKDSKNPFTKMGLGDVKTNIPYYKVKGKTAQQVLRHRAFPKLPRK</sequence>
<accession>A0A150WNM9</accession>
<keyword evidence="2" id="KW-0732">Signal</keyword>
<feature type="region of interest" description="Disordered" evidence="1">
    <location>
        <begin position="30"/>
        <end position="139"/>
    </location>
</feature>
<dbReference type="InterPro" id="IPR036908">
    <property type="entry name" value="RlpA-like_sf"/>
</dbReference>
<evidence type="ECO:0000256" key="2">
    <source>
        <dbReference type="SAM" id="SignalP"/>
    </source>
</evidence>
<reference evidence="3 4" key="1">
    <citation type="submission" date="2016-03" db="EMBL/GenBank/DDBJ databases">
        <authorList>
            <person name="Ploux O."/>
        </authorList>
    </citation>
    <scope>NUCLEOTIDE SEQUENCE [LARGE SCALE GENOMIC DNA]</scope>
    <source>
        <strain evidence="3 4">R0</strain>
    </source>
</reference>
<dbReference type="RefSeq" id="WP_061833679.1">
    <property type="nucleotide sequence ID" value="NZ_LUKE01000001.1"/>
</dbReference>
<dbReference type="CDD" id="cd22785">
    <property type="entry name" value="DPBB_MltA-like"/>
    <property type="match status" value="1"/>
</dbReference>
<evidence type="ECO:0000313" key="3">
    <source>
        <dbReference type="EMBL" id="KYG66113.1"/>
    </source>
</evidence>
<dbReference type="Gene3D" id="2.40.40.10">
    <property type="entry name" value="RlpA-like domain"/>
    <property type="match status" value="1"/>
</dbReference>
<proteinExistence type="predicted"/>
<gene>
    <name evidence="3" type="ORF">AZI86_03350</name>
</gene>
<feature type="signal peptide" evidence="2">
    <location>
        <begin position="1"/>
        <end position="28"/>
    </location>
</feature>
<comment type="caution">
    <text evidence="3">The sequence shown here is derived from an EMBL/GenBank/DDBJ whole genome shotgun (WGS) entry which is preliminary data.</text>
</comment>
<keyword evidence="4" id="KW-1185">Reference proteome</keyword>
<feature type="chain" id="PRO_5007573499" description="3D domain-containing protein" evidence="2">
    <location>
        <begin position="29"/>
        <end position="340"/>
    </location>
</feature>
<protein>
    <recommendedName>
        <fullName evidence="5">3D domain-containing protein</fullName>
    </recommendedName>
</protein>
<dbReference type="AlphaFoldDB" id="A0A150WNM9"/>